<organism evidence="2 3">
    <name type="scientific">Priestia taiwanensis</name>
    <dbReference type="NCBI Taxonomy" id="1347902"/>
    <lineage>
        <taxon>Bacteria</taxon>
        <taxon>Bacillati</taxon>
        <taxon>Bacillota</taxon>
        <taxon>Bacilli</taxon>
        <taxon>Bacillales</taxon>
        <taxon>Bacillaceae</taxon>
        <taxon>Priestia</taxon>
    </lineage>
</organism>
<keyword evidence="1" id="KW-0812">Transmembrane</keyword>
<dbReference type="Proteomes" id="UP000605259">
    <property type="component" value="Unassembled WGS sequence"/>
</dbReference>
<accession>A0A917AYF0</accession>
<evidence type="ECO:0000313" key="3">
    <source>
        <dbReference type="Proteomes" id="UP000605259"/>
    </source>
</evidence>
<protein>
    <submittedName>
        <fullName evidence="2">Uncharacterized protein</fullName>
    </submittedName>
</protein>
<evidence type="ECO:0000313" key="2">
    <source>
        <dbReference type="EMBL" id="GGE81163.1"/>
    </source>
</evidence>
<name>A0A917AYF0_9BACI</name>
<reference evidence="2" key="1">
    <citation type="journal article" date="2014" name="Int. J. Syst. Evol. Microbiol.">
        <title>Complete genome sequence of Corynebacterium casei LMG S-19264T (=DSM 44701T), isolated from a smear-ripened cheese.</title>
        <authorList>
            <consortium name="US DOE Joint Genome Institute (JGI-PGF)"/>
            <person name="Walter F."/>
            <person name="Albersmeier A."/>
            <person name="Kalinowski J."/>
            <person name="Ruckert C."/>
        </authorList>
    </citation>
    <scope>NUCLEOTIDE SEQUENCE</scope>
    <source>
        <strain evidence="2">CGMCC 1.12698</strain>
    </source>
</reference>
<reference evidence="2" key="2">
    <citation type="submission" date="2020-09" db="EMBL/GenBank/DDBJ databases">
        <authorList>
            <person name="Sun Q."/>
            <person name="Zhou Y."/>
        </authorList>
    </citation>
    <scope>NUCLEOTIDE SEQUENCE</scope>
    <source>
        <strain evidence="2">CGMCC 1.12698</strain>
    </source>
</reference>
<keyword evidence="1" id="KW-1133">Transmembrane helix</keyword>
<feature type="transmembrane region" description="Helical" evidence="1">
    <location>
        <begin position="6"/>
        <end position="23"/>
    </location>
</feature>
<feature type="transmembrane region" description="Helical" evidence="1">
    <location>
        <begin position="30"/>
        <end position="47"/>
    </location>
</feature>
<dbReference type="EMBL" id="BMFK01000004">
    <property type="protein sequence ID" value="GGE81163.1"/>
    <property type="molecule type" value="Genomic_DNA"/>
</dbReference>
<gene>
    <name evidence="2" type="ORF">GCM10007140_33430</name>
</gene>
<dbReference type="AlphaFoldDB" id="A0A917AYF0"/>
<comment type="caution">
    <text evidence="2">The sequence shown here is derived from an EMBL/GenBank/DDBJ whole genome shotgun (WGS) entry which is preliminary data.</text>
</comment>
<keyword evidence="3" id="KW-1185">Reference proteome</keyword>
<keyword evidence="1" id="KW-0472">Membrane</keyword>
<evidence type="ECO:0000256" key="1">
    <source>
        <dbReference type="SAM" id="Phobius"/>
    </source>
</evidence>
<sequence length="73" mass="8376">MYLSNIILFFVMCLIALSSIKLFDTELAQNFSIIIGLGLSILLSTKYLNKMKINLYFGIFIIVLFIATIIYIF</sequence>
<proteinExistence type="predicted"/>
<feature type="transmembrane region" description="Helical" evidence="1">
    <location>
        <begin position="53"/>
        <end position="72"/>
    </location>
</feature>